<comment type="subcellular location">
    <subcellularLocation>
        <location evidence="1">Cell membrane</location>
        <topology evidence="1">Multi-pass membrane protein</topology>
    </subcellularLocation>
</comment>
<dbReference type="InterPro" id="IPR004704">
    <property type="entry name" value="PTS_IID_man"/>
</dbReference>
<proteinExistence type="predicted"/>
<feature type="transmembrane region" description="Helical" evidence="9">
    <location>
        <begin position="144"/>
        <end position="168"/>
    </location>
</feature>
<keyword evidence="6 9" id="KW-0812">Transmembrane</keyword>
<dbReference type="Pfam" id="PF03613">
    <property type="entry name" value="EIID-AGA"/>
    <property type="match status" value="1"/>
</dbReference>
<protein>
    <submittedName>
        <fullName evidence="10">PTS system mannose-specific EIID component</fullName>
    </submittedName>
</protein>
<organism evidence="10 11">
    <name type="scientific">Anaerostipes hadrus</name>
    <dbReference type="NCBI Taxonomy" id="649756"/>
    <lineage>
        <taxon>Bacteria</taxon>
        <taxon>Bacillati</taxon>
        <taxon>Bacillota</taxon>
        <taxon>Clostridia</taxon>
        <taxon>Lachnospirales</taxon>
        <taxon>Lachnospiraceae</taxon>
        <taxon>Anaerostipes</taxon>
    </lineage>
</organism>
<evidence type="ECO:0000256" key="3">
    <source>
        <dbReference type="ARBA" id="ARBA00022475"/>
    </source>
</evidence>
<feature type="transmembrane region" description="Helical" evidence="9">
    <location>
        <begin position="189"/>
        <end position="210"/>
    </location>
</feature>
<accession>A0A173U982</accession>
<dbReference type="PANTHER" id="PTHR32502">
    <property type="entry name" value="N-ACETYLGALACTOSAMINE PERMEASE II COMPONENT-RELATED"/>
    <property type="match status" value="1"/>
</dbReference>
<evidence type="ECO:0000256" key="4">
    <source>
        <dbReference type="ARBA" id="ARBA00022597"/>
    </source>
</evidence>
<evidence type="ECO:0000313" key="10">
    <source>
        <dbReference type="EMBL" id="CUN10068.1"/>
    </source>
</evidence>
<keyword evidence="8 9" id="KW-0472">Membrane</keyword>
<dbReference type="RefSeq" id="WP_055073253.1">
    <property type="nucleotide sequence ID" value="NZ_CAXSPF010000001.1"/>
</dbReference>
<dbReference type="EMBL" id="CYXY01000017">
    <property type="protein sequence ID" value="CUN10068.1"/>
    <property type="molecule type" value="Genomic_DNA"/>
</dbReference>
<keyword evidence="4" id="KW-0762">Sugar transport</keyword>
<dbReference type="PROSITE" id="PS51108">
    <property type="entry name" value="PTS_EIID"/>
    <property type="match status" value="1"/>
</dbReference>
<evidence type="ECO:0000256" key="6">
    <source>
        <dbReference type="ARBA" id="ARBA00022692"/>
    </source>
</evidence>
<feature type="transmembrane region" description="Helical" evidence="9">
    <location>
        <begin position="230"/>
        <end position="249"/>
    </location>
</feature>
<feature type="transmembrane region" description="Helical" evidence="9">
    <location>
        <begin position="119"/>
        <end position="138"/>
    </location>
</feature>
<keyword evidence="3" id="KW-1003">Cell membrane</keyword>
<feature type="transmembrane region" description="Helical" evidence="9">
    <location>
        <begin position="261"/>
        <end position="279"/>
    </location>
</feature>
<name>A0A173U982_ANAHA</name>
<evidence type="ECO:0000256" key="1">
    <source>
        <dbReference type="ARBA" id="ARBA00004651"/>
    </source>
</evidence>
<dbReference type="GO" id="GO:0009401">
    <property type="term" value="P:phosphoenolpyruvate-dependent sugar phosphotransferase system"/>
    <property type="evidence" value="ECO:0007669"/>
    <property type="project" value="UniProtKB-KW"/>
</dbReference>
<keyword evidence="2" id="KW-0813">Transport</keyword>
<dbReference type="GO" id="GO:0005886">
    <property type="term" value="C:plasma membrane"/>
    <property type="evidence" value="ECO:0007669"/>
    <property type="project" value="UniProtKB-SubCell"/>
</dbReference>
<sequence length="280" mass="30842">MENNKKKSLIPKAALIKAWLIWETFPQTCYNYERMMGQVVAHMFSTIIGFLYKDDPSKRKEVMKREIEFFNVHIEFGSCILGMAVALEEQKAMGENIPGEFITNLKTSLMGPLAGMGDTIWQGVVIPILLAVCIDLTRSGSGNVWGAVIYAVVIVVAAYALSYWNFMFGYKAGSEAIMDFLEKGILNKLIKGASIMGCMVMGGLIVNYVKAVCGLKIVSSTTTYSIQTNFLDQVCPSILPLAVTLLVYYLMNKKRWSSLKIIGLIVVIGIVGGVTGILAY</sequence>
<evidence type="ECO:0000256" key="5">
    <source>
        <dbReference type="ARBA" id="ARBA00022683"/>
    </source>
</evidence>
<evidence type="ECO:0000256" key="8">
    <source>
        <dbReference type="ARBA" id="ARBA00023136"/>
    </source>
</evidence>
<dbReference type="Proteomes" id="UP000095553">
    <property type="component" value="Unassembled WGS sequence"/>
</dbReference>
<dbReference type="InterPro" id="IPR050303">
    <property type="entry name" value="GatZ_KbaZ_carbometab"/>
</dbReference>
<evidence type="ECO:0000256" key="9">
    <source>
        <dbReference type="SAM" id="Phobius"/>
    </source>
</evidence>
<evidence type="ECO:0000256" key="7">
    <source>
        <dbReference type="ARBA" id="ARBA00022989"/>
    </source>
</evidence>
<reference evidence="10 11" key="1">
    <citation type="submission" date="2015-09" db="EMBL/GenBank/DDBJ databases">
        <authorList>
            <consortium name="Pathogen Informatics"/>
        </authorList>
    </citation>
    <scope>NUCLEOTIDE SEQUENCE [LARGE SCALE GENOMIC DNA]</scope>
    <source>
        <strain evidence="10 11">2789STDY5834959</strain>
    </source>
</reference>
<gene>
    <name evidence="10" type="primary">manZ_7</name>
    <name evidence="10" type="ORF">ERS852571_02523</name>
</gene>
<evidence type="ECO:0000256" key="2">
    <source>
        <dbReference type="ARBA" id="ARBA00022448"/>
    </source>
</evidence>
<keyword evidence="7 9" id="KW-1133">Transmembrane helix</keyword>
<dbReference type="AlphaFoldDB" id="A0A173U982"/>
<evidence type="ECO:0000313" key="11">
    <source>
        <dbReference type="Proteomes" id="UP000095553"/>
    </source>
</evidence>
<keyword evidence="5" id="KW-0598">Phosphotransferase system</keyword>
<dbReference type="PANTHER" id="PTHR32502:SF5">
    <property type="entry name" value="N-ACETYLGALACTOSAMINE PERMEASE IID COMPONENT-RELATED"/>
    <property type="match status" value="1"/>
</dbReference>